<dbReference type="AlphaFoldDB" id="A0A3N4L4G9"/>
<organism evidence="4 5">
    <name type="scientific">Morchella conica CCBAS932</name>
    <dbReference type="NCBI Taxonomy" id="1392247"/>
    <lineage>
        <taxon>Eukaryota</taxon>
        <taxon>Fungi</taxon>
        <taxon>Dikarya</taxon>
        <taxon>Ascomycota</taxon>
        <taxon>Pezizomycotina</taxon>
        <taxon>Pezizomycetes</taxon>
        <taxon>Pezizales</taxon>
        <taxon>Morchellaceae</taxon>
        <taxon>Morchella</taxon>
    </lineage>
</organism>
<dbReference type="Proteomes" id="UP000277580">
    <property type="component" value="Unassembled WGS sequence"/>
</dbReference>
<name>A0A3N4L4G9_9PEZI</name>
<dbReference type="FunCoup" id="A0A3N4L4G9">
    <property type="interactions" value="121"/>
</dbReference>
<dbReference type="InterPro" id="IPR004143">
    <property type="entry name" value="BPL_LPL_catalytic"/>
</dbReference>
<dbReference type="EMBL" id="ML119109">
    <property type="protein sequence ID" value="RPB16402.1"/>
    <property type="molecule type" value="Genomic_DNA"/>
</dbReference>
<evidence type="ECO:0000256" key="1">
    <source>
        <dbReference type="ARBA" id="ARBA00009934"/>
    </source>
</evidence>
<dbReference type="OrthoDB" id="10250105at2759"/>
<feature type="domain" description="BPL/LPL catalytic" evidence="3">
    <location>
        <begin position="394"/>
        <end position="604"/>
    </location>
</feature>
<dbReference type="InParanoid" id="A0A3N4L4G9"/>
<dbReference type="PANTHER" id="PTHR12835">
    <property type="entry name" value="BIOTIN PROTEIN LIGASE"/>
    <property type="match status" value="1"/>
</dbReference>
<sequence length="684" mass="74185">MTRMNVLVYTGTGTTVESVRHTIYTLRRLLSPHFAVNPITAQTLLTEPWSPTCALLVLPGGADLGYCRALNGDGNRLISQYVWGGGAYLGFCAGGYYGCGRVEFEVGDKELEVVGPRELRFFKGVCRGAAFGGFEYGSERGARAPEVSVEKGVLEGALEGALEGFRCYYNGGGLFVDADKVEGVQVLARYGEKLNVDGGDAAVVYCSVGKGGAVLTGPHPEFAGVNLDRNVGPEGYTGLVDALLEDDAKRVAFLKACLVKLGLNISEDSKEVPALSDIHLSSIYPANVSYLVERLKDITTTTEDGARKIIGENDTFTVSEYKEDKLSLTSLSNALPANSNAKTPTADTGIIDHNALEKHIKTHPHRPPPPTETPHFSHKTFYTALTHQRALSSSRPSQFGSFLLYANVITSTNTILDKNFALLQRLPTGLTAAATTQVSGRGRGSNVWITPLGALVWSTVIRHAAHLGATAPVVFIQYLVALAVVEAVKSYDNGNDNDKGYAEMPVRLKWPNDIYAATPATPTEFVKIGGILVNCSYADGQFLLVVGVGLNTTNAAPTTSLNLILATLNTQRAAKGLPPLAGYEQEKLLARILVVFEEMYVRFCEHGFGVFEERYYGCWLHTDQVVRLEMEGGARARVRGITMDFGLLRVDEVDEEDRLTGKVWTLQSDGNSFDFFRGLLKKKT</sequence>
<dbReference type="GO" id="GO:0004077">
    <property type="term" value="F:biotin--[biotin carboxyl-carrier protein] ligase activity"/>
    <property type="evidence" value="ECO:0007669"/>
    <property type="project" value="InterPro"/>
</dbReference>
<evidence type="ECO:0000313" key="4">
    <source>
        <dbReference type="EMBL" id="RPB16402.1"/>
    </source>
</evidence>
<evidence type="ECO:0000313" key="5">
    <source>
        <dbReference type="Proteomes" id="UP000277580"/>
    </source>
</evidence>
<proteinExistence type="inferred from homology"/>
<dbReference type="SUPFAM" id="SSF52317">
    <property type="entry name" value="Class I glutamine amidotransferase-like"/>
    <property type="match status" value="1"/>
</dbReference>
<dbReference type="InterPro" id="IPR029062">
    <property type="entry name" value="Class_I_gatase-like"/>
</dbReference>
<evidence type="ECO:0000259" key="3">
    <source>
        <dbReference type="PROSITE" id="PS51733"/>
    </source>
</evidence>
<gene>
    <name evidence="4" type="ORF">P167DRAFT_532409</name>
</gene>
<keyword evidence="2" id="KW-0436">Ligase</keyword>
<evidence type="ECO:0000256" key="2">
    <source>
        <dbReference type="ARBA" id="ARBA00022598"/>
    </source>
</evidence>
<dbReference type="Pfam" id="PF03099">
    <property type="entry name" value="BPL_LplA_LipB"/>
    <property type="match status" value="1"/>
</dbReference>
<dbReference type="InterPro" id="IPR004408">
    <property type="entry name" value="Biotin_CoA_COase_ligase"/>
</dbReference>
<dbReference type="SUPFAM" id="SSF55681">
    <property type="entry name" value="Class II aaRS and biotin synthetases"/>
    <property type="match status" value="1"/>
</dbReference>
<dbReference type="Gene3D" id="3.30.930.10">
    <property type="entry name" value="Bira Bifunctional Protein, Domain 2"/>
    <property type="match status" value="1"/>
</dbReference>
<dbReference type="CDD" id="cd03144">
    <property type="entry name" value="GATase1_ScBLP_like"/>
    <property type="match status" value="1"/>
</dbReference>
<dbReference type="Pfam" id="PF09825">
    <property type="entry name" value="BPL_N"/>
    <property type="match status" value="1"/>
</dbReference>
<dbReference type="GO" id="GO:0005737">
    <property type="term" value="C:cytoplasm"/>
    <property type="evidence" value="ECO:0007669"/>
    <property type="project" value="TreeGrafter"/>
</dbReference>
<dbReference type="STRING" id="1392247.A0A3N4L4G9"/>
<keyword evidence="5" id="KW-1185">Reference proteome</keyword>
<dbReference type="PANTHER" id="PTHR12835:SF5">
    <property type="entry name" value="BIOTIN--PROTEIN LIGASE"/>
    <property type="match status" value="1"/>
</dbReference>
<protein>
    <submittedName>
        <fullName evidence="4">Class II aaRS and biotin synthetase</fullName>
    </submittedName>
</protein>
<dbReference type="CDD" id="cd16442">
    <property type="entry name" value="BPL"/>
    <property type="match status" value="1"/>
</dbReference>
<dbReference type="InterPro" id="IPR045864">
    <property type="entry name" value="aa-tRNA-synth_II/BPL/LPL"/>
</dbReference>
<accession>A0A3N4L4G9</accession>
<dbReference type="PROSITE" id="PS51733">
    <property type="entry name" value="BPL_LPL_CATALYTIC"/>
    <property type="match status" value="1"/>
</dbReference>
<comment type="similarity">
    <text evidence="1">Belongs to the biotin--protein ligase family.</text>
</comment>
<reference evidence="4 5" key="1">
    <citation type="journal article" date="2018" name="Nat. Ecol. Evol.">
        <title>Pezizomycetes genomes reveal the molecular basis of ectomycorrhizal truffle lifestyle.</title>
        <authorList>
            <person name="Murat C."/>
            <person name="Payen T."/>
            <person name="Noel B."/>
            <person name="Kuo A."/>
            <person name="Morin E."/>
            <person name="Chen J."/>
            <person name="Kohler A."/>
            <person name="Krizsan K."/>
            <person name="Balestrini R."/>
            <person name="Da Silva C."/>
            <person name="Montanini B."/>
            <person name="Hainaut M."/>
            <person name="Levati E."/>
            <person name="Barry K.W."/>
            <person name="Belfiori B."/>
            <person name="Cichocki N."/>
            <person name="Clum A."/>
            <person name="Dockter R.B."/>
            <person name="Fauchery L."/>
            <person name="Guy J."/>
            <person name="Iotti M."/>
            <person name="Le Tacon F."/>
            <person name="Lindquist E.A."/>
            <person name="Lipzen A."/>
            <person name="Malagnac F."/>
            <person name="Mello A."/>
            <person name="Molinier V."/>
            <person name="Miyauchi S."/>
            <person name="Poulain J."/>
            <person name="Riccioni C."/>
            <person name="Rubini A."/>
            <person name="Sitrit Y."/>
            <person name="Splivallo R."/>
            <person name="Traeger S."/>
            <person name="Wang M."/>
            <person name="Zifcakova L."/>
            <person name="Wipf D."/>
            <person name="Zambonelli A."/>
            <person name="Paolocci F."/>
            <person name="Nowrousian M."/>
            <person name="Ottonello S."/>
            <person name="Baldrian P."/>
            <person name="Spatafora J.W."/>
            <person name="Henrissat B."/>
            <person name="Nagy L.G."/>
            <person name="Aury J.M."/>
            <person name="Wincker P."/>
            <person name="Grigoriev I.V."/>
            <person name="Bonfante P."/>
            <person name="Martin F.M."/>
        </authorList>
    </citation>
    <scope>NUCLEOTIDE SEQUENCE [LARGE SCALE GENOMIC DNA]</scope>
    <source>
        <strain evidence="4 5">CCBAS932</strain>
    </source>
</reference>
<dbReference type="InterPro" id="IPR019197">
    <property type="entry name" value="Biotin-prot_ligase_N"/>
</dbReference>